<reference evidence="2 3" key="1">
    <citation type="submission" date="2019-03" db="EMBL/GenBank/DDBJ databases">
        <title>Genomic Encyclopedia of Type Strains, Phase IV (KMG-IV): sequencing the most valuable type-strain genomes for metagenomic binning, comparative biology and taxonomic classification.</title>
        <authorList>
            <person name="Goeker M."/>
        </authorList>
    </citation>
    <scope>NUCLEOTIDE SEQUENCE [LARGE SCALE GENOMIC DNA]</scope>
    <source>
        <strain evidence="2 3">DSM 28287</strain>
    </source>
</reference>
<gene>
    <name evidence="2" type="ORF">EV211_13210</name>
</gene>
<evidence type="ECO:0000313" key="3">
    <source>
        <dbReference type="Proteomes" id="UP000295500"/>
    </source>
</evidence>
<dbReference type="Proteomes" id="UP000295500">
    <property type="component" value="Unassembled WGS sequence"/>
</dbReference>
<proteinExistence type="predicted"/>
<organism evidence="2 3">
    <name type="scientific">Aminicella lysinilytica</name>
    <dbReference type="NCBI Taxonomy" id="433323"/>
    <lineage>
        <taxon>Bacteria</taxon>
        <taxon>Bacillati</taxon>
        <taxon>Bacillota</taxon>
        <taxon>Clostridia</taxon>
        <taxon>Peptostreptococcales</taxon>
        <taxon>Anaerovoracaceae</taxon>
        <taxon>Aminicella</taxon>
    </lineage>
</organism>
<keyword evidence="1" id="KW-0812">Transmembrane</keyword>
<keyword evidence="1" id="KW-0472">Membrane</keyword>
<keyword evidence="1" id="KW-1133">Transmembrane helix</keyword>
<accession>A0A4R6PYH8</accession>
<evidence type="ECO:0000256" key="1">
    <source>
        <dbReference type="SAM" id="Phobius"/>
    </source>
</evidence>
<comment type="caution">
    <text evidence="2">The sequence shown here is derived from an EMBL/GenBank/DDBJ whole genome shotgun (WGS) entry which is preliminary data.</text>
</comment>
<feature type="transmembrane region" description="Helical" evidence="1">
    <location>
        <begin position="7"/>
        <end position="29"/>
    </location>
</feature>
<evidence type="ECO:0000313" key="2">
    <source>
        <dbReference type="EMBL" id="TDP51090.1"/>
    </source>
</evidence>
<sequence length="33" mass="3816">MNKRKQFWARVIVVIVAISMVGTTVIWALQAWV</sequence>
<dbReference type="AlphaFoldDB" id="A0A4R6PYH8"/>
<keyword evidence="3" id="KW-1185">Reference proteome</keyword>
<name>A0A4R6PYH8_9FIRM</name>
<protein>
    <submittedName>
        <fullName evidence="2">Uncharacterized protein</fullName>
    </submittedName>
</protein>
<dbReference type="EMBL" id="SNXO01000032">
    <property type="protein sequence ID" value="TDP51090.1"/>
    <property type="molecule type" value="Genomic_DNA"/>
</dbReference>